<dbReference type="HOGENOM" id="CLU_049633_3_0_1"/>
<dbReference type="InterPro" id="IPR029058">
    <property type="entry name" value="AB_hydrolase_fold"/>
</dbReference>
<dbReference type="EMBL" id="GL996521">
    <property type="protein sequence ID" value="EGV64031.1"/>
    <property type="molecule type" value="Genomic_DNA"/>
</dbReference>
<dbReference type="GeneID" id="18247244"/>
<reference evidence="1 2" key="1">
    <citation type="journal article" date="2011" name="Proc. Natl. Acad. Sci. U.S.A.">
        <title>Comparative genomics of xylose-fermenting fungi for enhanced biofuel production.</title>
        <authorList>
            <person name="Wohlbach D.J."/>
            <person name="Kuo A."/>
            <person name="Sato T.K."/>
            <person name="Potts K.M."/>
            <person name="Salamov A.A."/>
            <person name="LaButti K.M."/>
            <person name="Sun H."/>
            <person name="Clum A."/>
            <person name="Pangilinan J.L."/>
            <person name="Lindquist E.A."/>
            <person name="Lucas S."/>
            <person name="Lapidus A."/>
            <person name="Jin M."/>
            <person name="Gunawan C."/>
            <person name="Balan V."/>
            <person name="Dale B.E."/>
            <person name="Jeffries T.W."/>
            <person name="Zinkel R."/>
            <person name="Barry K.W."/>
            <person name="Grigoriev I.V."/>
            <person name="Gasch A.P."/>
        </authorList>
    </citation>
    <scope>NUCLEOTIDE SEQUENCE [LARGE SCALE GENOMIC DNA]</scope>
    <source>
        <strain evidence="2">ATCC 10573 / BCRC 21748 / CBS 615 / JCM 9827 / NBRC 10315 / NRRL Y-1498 / VKM Y-70</strain>
    </source>
</reference>
<dbReference type="RefSeq" id="XP_006686345.1">
    <property type="nucleotide sequence ID" value="XM_006686282.1"/>
</dbReference>
<evidence type="ECO:0000313" key="2">
    <source>
        <dbReference type="Proteomes" id="UP000000707"/>
    </source>
</evidence>
<sequence length="302" mass="33801">MPIVGTVHSYAFNKVAFEFNGHNPSHSAKNVLLFIGGLTNGLLGVHYLPKLAEKVNTVDHDGDWVLVQGILSSAWSGWGQSSLKTDNEEIGQIVSYLRSENGGNRQKIVLMGHSTGCQDTLRYLCDFSYSKEFDESMEIDGGILQAPVSDREAIQEWYGSEYLEKLVKECYDEYISKGLQEQTLPVKFSKVAFDTPITAYRFYSLYSRYGDDDFFSSYIDDEGFAKTFGKVKKPLLALYGSKDPCAPKDLDIQALVSRWQKVTNPKVWSPLSKVLVGANHEVEDPDACLELIETVSKFISSL</sequence>
<organism evidence="2">
    <name type="scientific">Candida tenuis (strain ATCC 10573 / BCRC 21748 / CBS 615 / JCM 9827 / NBRC 10315 / NRRL Y-1498 / VKM Y-70)</name>
    <name type="common">Yeast</name>
    <name type="synonym">Yamadazyma tenuis</name>
    <dbReference type="NCBI Taxonomy" id="590646"/>
    <lineage>
        <taxon>Eukaryota</taxon>
        <taxon>Fungi</taxon>
        <taxon>Dikarya</taxon>
        <taxon>Ascomycota</taxon>
        <taxon>Saccharomycotina</taxon>
        <taxon>Pichiomycetes</taxon>
        <taxon>Debaryomycetaceae</taxon>
        <taxon>Yamadazyma</taxon>
    </lineage>
</organism>
<dbReference type="SUPFAM" id="SSF53474">
    <property type="entry name" value="alpha/beta-Hydrolases"/>
    <property type="match status" value="1"/>
</dbReference>
<dbReference type="AlphaFoldDB" id="G3B506"/>
<name>G3B506_CANTC</name>
<dbReference type="PANTHER" id="PTHR31591:SF1">
    <property type="entry name" value="UPF0613 PROTEIN PB24D3.06C"/>
    <property type="match status" value="1"/>
</dbReference>
<accession>G3B506</accession>
<dbReference type="PANTHER" id="PTHR31591">
    <property type="entry name" value="UPF0613 PROTEIN PB24D3.06C"/>
    <property type="match status" value="1"/>
</dbReference>
<protein>
    <submittedName>
        <fullName evidence="1">DUF1749-domain-containing protein</fullName>
    </submittedName>
</protein>
<dbReference type="OrthoDB" id="10034502at2759"/>
<proteinExistence type="predicted"/>
<dbReference type="Gene3D" id="3.40.50.1820">
    <property type="entry name" value="alpha/beta hydrolase"/>
    <property type="match status" value="1"/>
</dbReference>
<dbReference type="Pfam" id="PF08538">
    <property type="entry name" value="DUF1749"/>
    <property type="match status" value="1"/>
</dbReference>
<evidence type="ECO:0000313" key="1">
    <source>
        <dbReference type="EMBL" id="EGV64031.1"/>
    </source>
</evidence>
<dbReference type="eggNOG" id="KOG4840">
    <property type="taxonomic scope" value="Eukaryota"/>
</dbReference>
<gene>
    <name evidence="1" type="ORF">CANTEDRAFT_114065</name>
</gene>
<dbReference type="KEGG" id="cten:18247244"/>
<dbReference type="InterPro" id="IPR013744">
    <property type="entry name" value="SidJ"/>
</dbReference>
<dbReference type="Proteomes" id="UP000000707">
    <property type="component" value="Unassembled WGS sequence"/>
</dbReference>
<keyword evidence="2" id="KW-1185">Reference proteome</keyword>